<feature type="region of interest" description="Disordered" evidence="1">
    <location>
        <begin position="86"/>
        <end position="128"/>
    </location>
</feature>
<organism evidence="2 3">
    <name type="scientific">Effrenium voratum</name>
    <dbReference type="NCBI Taxonomy" id="2562239"/>
    <lineage>
        <taxon>Eukaryota</taxon>
        <taxon>Sar</taxon>
        <taxon>Alveolata</taxon>
        <taxon>Dinophyceae</taxon>
        <taxon>Suessiales</taxon>
        <taxon>Symbiodiniaceae</taxon>
        <taxon>Effrenium</taxon>
    </lineage>
</organism>
<keyword evidence="3" id="KW-1185">Reference proteome</keyword>
<gene>
    <name evidence="2" type="ORF">EVOR1521_LOCUS20935</name>
</gene>
<comment type="caution">
    <text evidence="2">The sequence shown here is derived from an EMBL/GenBank/DDBJ whole genome shotgun (WGS) entry which is preliminary data.</text>
</comment>
<dbReference type="Proteomes" id="UP001178507">
    <property type="component" value="Unassembled WGS sequence"/>
</dbReference>
<feature type="compositionally biased region" description="Polar residues" evidence="1">
    <location>
        <begin position="87"/>
        <end position="113"/>
    </location>
</feature>
<reference evidence="2" key="1">
    <citation type="submission" date="2023-08" db="EMBL/GenBank/DDBJ databases">
        <authorList>
            <person name="Chen Y."/>
            <person name="Shah S."/>
            <person name="Dougan E. K."/>
            <person name="Thang M."/>
            <person name="Chan C."/>
        </authorList>
    </citation>
    <scope>NUCLEOTIDE SEQUENCE</scope>
</reference>
<sequence>MQAGALQSLRLAITNLNCEAPAVPRGLLRLRISPAQILADGAASTQAMSQFQADTDHWDLPNSHLWDIAQALASQMRNWCNKRALVEQQQPTARTSRSGSVASAKCSRSSMSLDSFPRPQCVATKEAS</sequence>
<dbReference type="AlphaFoldDB" id="A0AA36IZC6"/>
<dbReference type="EMBL" id="CAUJNA010003243">
    <property type="protein sequence ID" value="CAJ1396783.1"/>
    <property type="molecule type" value="Genomic_DNA"/>
</dbReference>
<accession>A0AA36IZC6</accession>
<name>A0AA36IZC6_9DINO</name>
<evidence type="ECO:0000313" key="3">
    <source>
        <dbReference type="Proteomes" id="UP001178507"/>
    </source>
</evidence>
<proteinExistence type="predicted"/>
<evidence type="ECO:0000256" key="1">
    <source>
        <dbReference type="SAM" id="MobiDB-lite"/>
    </source>
</evidence>
<protein>
    <submittedName>
        <fullName evidence="2">Uncharacterized protein</fullName>
    </submittedName>
</protein>
<evidence type="ECO:0000313" key="2">
    <source>
        <dbReference type="EMBL" id="CAJ1396783.1"/>
    </source>
</evidence>